<reference evidence="1 2" key="1">
    <citation type="submission" date="2020-07" db="EMBL/GenBank/DDBJ databases">
        <title>Genomic Encyclopedia of Type Strains, Phase IV (KMG-V): Genome sequencing to study the core and pangenomes of soil and plant-associated prokaryotes.</title>
        <authorList>
            <person name="Whitman W."/>
        </authorList>
    </citation>
    <scope>NUCLEOTIDE SEQUENCE [LARGE SCALE GENOMIC DNA]</scope>
    <source>
        <strain evidence="1 2">RH4WT92</strain>
    </source>
</reference>
<protein>
    <submittedName>
        <fullName evidence="1">Uncharacterized protein</fullName>
    </submittedName>
</protein>
<evidence type="ECO:0000313" key="1">
    <source>
        <dbReference type="EMBL" id="MBA8853861.1"/>
    </source>
</evidence>
<feature type="non-terminal residue" evidence="1">
    <location>
        <position position="1"/>
    </location>
</feature>
<accession>A0ABR6AWP1</accession>
<name>A0ABR6AWP1_9HYPH</name>
<dbReference type="EMBL" id="JACGXG010000023">
    <property type="protein sequence ID" value="MBA8853861.1"/>
    <property type="molecule type" value="Genomic_DNA"/>
</dbReference>
<sequence length="31" mass="3474">SRHNLAGPPLRKTHYVLQMCNGVTLGGRPYH</sequence>
<proteinExistence type="predicted"/>
<keyword evidence="2" id="KW-1185">Reference proteome</keyword>
<comment type="caution">
    <text evidence="1">The sequence shown here is derived from an EMBL/GenBank/DDBJ whole genome shotgun (WGS) entry which is preliminary data.</text>
</comment>
<gene>
    <name evidence="1" type="ORF">FHW20_004847</name>
</gene>
<organism evidence="1 2">
    <name type="scientific">Brucella intermedia</name>
    <dbReference type="NCBI Taxonomy" id="94625"/>
    <lineage>
        <taxon>Bacteria</taxon>
        <taxon>Pseudomonadati</taxon>
        <taxon>Pseudomonadota</taxon>
        <taxon>Alphaproteobacteria</taxon>
        <taxon>Hyphomicrobiales</taxon>
        <taxon>Brucellaceae</taxon>
        <taxon>Brucella/Ochrobactrum group</taxon>
        <taxon>Brucella</taxon>
    </lineage>
</organism>
<dbReference type="Proteomes" id="UP000578622">
    <property type="component" value="Unassembled WGS sequence"/>
</dbReference>
<evidence type="ECO:0000313" key="2">
    <source>
        <dbReference type="Proteomes" id="UP000578622"/>
    </source>
</evidence>